<accession>A0A0J9XJZ5</accession>
<feature type="transmembrane region" description="Helical" evidence="10">
    <location>
        <begin position="462"/>
        <end position="486"/>
    </location>
</feature>
<dbReference type="GO" id="GO:0055088">
    <property type="term" value="P:lipid homeostasis"/>
    <property type="evidence" value="ECO:0007669"/>
    <property type="project" value="UniProtKB-ARBA"/>
</dbReference>
<gene>
    <name evidence="12" type="ORF">BN980_GECA24s00824g</name>
</gene>
<feature type="transmembrane region" description="Helical" evidence="10">
    <location>
        <begin position="329"/>
        <end position="351"/>
    </location>
</feature>
<dbReference type="CDD" id="cd17323">
    <property type="entry name" value="MFS_Tpo1_MDR_like"/>
    <property type="match status" value="1"/>
</dbReference>
<reference evidence="12" key="1">
    <citation type="submission" date="2014-03" db="EMBL/GenBank/DDBJ databases">
        <authorList>
            <person name="Casaregola S."/>
        </authorList>
    </citation>
    <scope>NUCLEOTIDE SEQUENCE [LARGE SCALE GENOMIC DNA]</scope>
    <source>
        <strain evidence="12">CLIB 918</strain>
    </source>
</reference>
<dbReference type="InterPro" id="IPR036259">
    <property type="entry name" value="MFS_trans_sf"/>
</dbReference>
<feature type="transmembrane region" description="Helical" evidence="10">
    <location>
        <begin position="286"/>
        <end position="309"/>
    </location>
</feature>
<evidence type="ECO:0000313" key="13">
    <source>
        <dbReference type="Proteomes" id="UP000242525"/>
    </source>
</evidence>
<feature type="compositionally biased region" description="Basic and acidic residues" evidence="9">
    <location>
        <begin position="553"/>
        <end position="567"/>
    </location>
</feature>
<dbReference type="GO" id="GO:0045121">
    <property type="term" value="C:membrane raft"/>
    <property type="evidence" value="ECO:0007669"/>
    <property type="project" value="UniProtKB-ARBA"/>
</dbReference>
<comment type="caution">
    <text evidence="12">The sequence shown here is derived from an EMBL/GenBank/DDBJ whole genome shotgun (WGS) entry which is preliminary data.</text>
</comment>
<evidence type="ECO:0000256" key="4">
    <source>
        <dbReference type="ARBA" id="ARBA00022989"/>
    </source>
</evidence>
<dbReference type="GO" id="GO:0001765">
    <property type="term" value="P:membrane raft assembly"/>
    <property type="evidence" value="ECO:0007669"/>
    <property type="project" value="UniProtKB-ARBA"/>
</dbReference>
<feature type="domain" description="Major facilitator superfamily (MFS) profile" evidence="11">
    <location>
        <begin position="59"/>
        <end position="492"/>
    </location>
</feature>
<evidence type="ECO:0000259" key="11">
    <source>
        <dbReference type="PROSITE" id="PS50850"/>
    </source>
</evidence>
<dbReference type="STRING" id="1173061.A0A0J9XJZ5"/>
<feature type="transmembrane region" description="Helical" evidence="10">
    <location>
        <begin position="185"/>
        <end position="206"/>
    </location>
</feature>
<organism evidence="12 13">
    <name type="scientific">Geotrichum candidum</name>
    <name type="common">Oospora lactis</name>
    <name type="synonym">Dipodascus geotrichum</name>
    <dbReference type="NCBI Taxonomy" id="1173061"/>
    <lineage>
        <taxon>Eukaryota</taxon>
        <taxon>Fungi</taxon>
        <taxon>Dikarya</taxon>
        <taxon>Ascomycota</taxon>
        <taxon>Saccharomycotina</taxon>
        <taxon>Dipodascomycetes</taxon>
        <taxon>Dipodascales</taxon>
        <taxon>Dipodascaceae</taxon>
        <taxon>Geotrichum</taxon>
    </lineage>
</organism>
<dbReference type="GO" id="GO:0005275">
    <property type="term" value="F:amine transmembrane transporter activity"/>
    <property type="evidence" value="ECO:0007669"/>
    <property type="project" value="TreeGrafter"/>
</dbReference>
<dbReference type="Pfam" id="PF07690">
    <property type="entry name" value="MFS_1"/>
    <property type="match status" value="1"/>
</dbReference>
<comment type="similarity">
    <text evidence="7">Belongs to the major facilitator superfamily. CAR1 family.</text>
</comment>
<dbReference type="GO" id="GO:0005886">
    <property type="term" value="C:plasma membrane"/>
    <property type="evidence" value="ECO:0007669"/>
    <property type="project" value="TreeGrafter"/>
</dbReference>
<dbReference type="SUPFAM" id="SSF103473">
    <property type="entry name" value="MFS general substrate transporter"/>
    <property type="match status" value="1"/>
</dbReference>
<proteinExistence type="inferred from homology"/>
<dbReference type="OrthoDB" id="3066029at2759"/>
<feature type="transmembrane region" description="Helical" evidence="10">
    <location>
        <begin position="397"/>
        <end position="418"/>
    </location>
</feature>
<dbReference type="Gene3D" id="1.20.1250.20">
    <property type="entry name" value="MFS general substrate transporter like domains"/>
    <property type="match status" value="1"/>
</dbReference>
<dbReference type="FunFam" id="1.20.1250.20:FF:000172">
    <property type="entry name" value="MFS multidrug resistance transporter"/>
    <property type="match status" value="1"/>
</dbReference>
<feature type="transmembrane region" description="Helical" evidence="10">
    <location>
        <begin position="430"/>
        <end position="450"/>
    </location>
</feature>
<sequence length="567" mass="61811">METPSTSLSQQQQPQTPASCLLKPLPTTKVTETDTEKQQLAPEPKPPYSAFPERRKKLILAIVTTAGFLGPLAGSIYLPMLPELQTDFHVSATVINATVSVFMVVFSIAPLMWAAWADFGGRKFLYMISLLIFVATCILLAALPAHIGILFAFRVVQAFGASSVQSLGAGTVADTIEPRKRGSAIAYFMLGPQLGPILGPILGGAISSGGSWRWTFGFLAIIGALVWFIIFFFLPETLRCLVGDGSVYKEGAWVTKPQLRQARLIEENDPRYPRPPKPSLRGYLRLMSYAPVTLVSVNAGLLFATYYGLAVTLAQQLKNTYGFTTAETGAAYLVPGCSLVLGSLSSGRLSDRLRARRKARHPDLPVIPEHRLPIQIFGVLLSMAGILGYGWMIHFKLHVAGVLIFSFLAGFGMTWVFVTNTTYLTECAPGLPASLVAIASFFRNMGAAIASVVIEPLINRMTFGWCFTGLALIDLFSVTMVVVLMVKGPEWRQELEKKKQLAAQAAKTKTEKSIIITNQPAFAATGECEAKDDDLAKKPELTQVEAHSVSSSSEKKQEQRDQDNVKK</sequence>
<keyword evidence="3 10" id="KW-0812">Transmembrane</keyword>
<dbReference type="Proteomes" id="UP000242525">
    <property type="component" value="Unassembled WGS sequence"/>
</dbReference>
<evidence type="ECO:0000256" key="6">
    <source>
        <dbReference type="ARBA" id="ARBA00023180"/>
    </source>
</evidence>
<feature type="transmembrane region" description="Helical" evidence="10">
    <location>
        <begin position="372"/>
        <end position="391"/>
    </location>
</feature>
<evidence type="ECO:0000313" key="12">
    <source>
        <dbReference type="EMBL" id="CDO57704.1"/>
    </source>
</evidence>
<keyword evidence="6" id="KW-0325">Glycoprotein</keyword>
<dbReference type="GO" id="GO:0015137">
    <property type="term" value="F:citrate transmembrane transporter activity"/>
    <property type="evidence" value="ECO:0007669"/>
    <property type="project" value="UniProtKB-ARBA"/>
</dbReference>
<evidence type="ECO:0000256" key="8">
    <source>
        <dbReference type="ARBA" id="ARBA00053949"/>
    </source>
</evidence>
<dbReference type="PANTHER" id="PTHR23502">
    <property type="entry name" value="MAJOR FACILITATOR SUPERFAMILY"/>
    <property type="match status" value="1"/>
</dbReference>
<feature type="region of interest" description="Disordered" evidence="9">
    <location>
        <begin position="534"/>
        <end position="567"/>
    </location>
</feature>
<keyword evidence="4 10" id="KW-1133">Transmembrane helix</keyword>
<dbReference type="AlphaFoldDB" id="A0A0J9XJZ5"/>
<keyword evidence="5 10" id="KW-0472">Membrane</keyword>
<feature type="transmembrane region" description="Helical" evidence="10">
    <location>
        <begin position="212"/>
        <end position="234"/>
    </location>
</feature>
<feature type="transmembrane region" description="Helical" evidence="10">
    <location>
        <begin position="124"/>
        <end position="143"/>
    </location>
</feature>
<feature type="transmembrane region" description="Helical" evidence="10">
    <location>
        <begin position="90"/>
        <end position="112"/>
    </location>
</feature>
<dbReference type="PROSITE" id="PS50850">
    <property type="entry name" value="MFS"/>
    <property type="match status" value="1"/>
</dbReference>
<keyword evidence="2" id="KW-0813">Transport</keyword>
<comment type="function">
    <text evidence="8">MFS antiporter that does not display functional linkage as drug transporter and performs functions that significantly affect biofilm development and virulence. No substrate for transport has been identified yet, but plays an important role in the growth in the host.</text>
</comment>
<keyword evidence="13" id="KW-1185">Reference proteome</keyword>
<dbReference type="InterPro" id="IPR011701">
    <property type="entry name" value="MFS"/>
</dbReference>
<comment type="subcellular location">
    <subcellularLocation>
        <location evidence="1">Membrane</location>
        <topology evidence="1">Multi-pass membrane protein</topology>
    </subcellularLocation>
</comment>
<feature type="transmembrane region" description="Helical" evidence="10">
    <location>
        <begin position="58"/>
        <end position="78"/>
    </location>
</feature>
<dbReference type="PANTHER" id="PTHR23502:SF21">
    <property type="entry name" value="DITYROSINE TRANSPORTER 1"/>
    <property type="match status" value="1"/>
</dbReference>
<evidence type="ECO:0000256" key="3">
    <source>
        <dbReference type="ARBA" id="ARBA00022692"/>
    </source>
</evidence>
<name>A0A0J9XJZ5_GEOCN</name>
<dbReference type="FunFam" id="1.20.1720.10:FF:000009">
    <property type="entry name" value="MFS multidrug transporter"/>
    <property type="match status" value="1"/>
</dbReference>
<evidence type="ECO:0000256" key="7">
    <source>
        <dbReference type="ARBA" id="ARBA00038347"/>
    </source>
</evidence>
<protein>
    <submittedName>
        <fullName evidence="12">Similar to Saccharomyces cerevisiae YBR180W DTR1 Putative dityrosine transporter</fullName>
    </submittedName>
</protein>
<feature type="region of interest" description="Disordered" evidence="9">
    <location>
        <begin position="1"/>
        <end position="48"/>
    </location>
</feature>
<evidence type="ECO:0000256" key="2">
    <source>
        <dbReference type="ARBA" id="ARBA00022448"/>
    </source>
</evidence>
<evidence type="ECO:0000256" key="10">
    <source>
        <dbReference type="SAM" id="Phobius"/>
    </source>
</evidence>
<evidence type="ECO:0000256" key="9">
    <source>
        <dbReference type="SAM" id="MobiDB-lite"/>
    </source>
</evidence>
<feature type="transmembrane region" description="Helical" evidence="10">
    <location>
        <begin position="149"/>
        <end position="173"/>
    </location>
</feature>
<dbReference type="EMBL" id="CCBN010000024">
    <property type="protein sequence ID" value="CDO57704.1"/>
    <property type="molecule type" value="Genomic_DNA"/>
</dbReference>
<dbReference type="GO" id="GO:0140115">
    <property type="term" value="P:export across plasma membrane"/>
    <property type="evidence" value="ECO:0007669"/>
    <property type="project" value="UniProtKB-ARBA"/>
</dbReference>
<dbReference type="Gene3D" id="1.20.1720.10">
    <property type="entry name" value="Multidrug resistance protein D"/>
    <property type="match status" value="1"/>
</dbReference>
<evidence type="ECO:0000256" key="1">
    <source>
        <dbReference type="ARBA" id="ARBA00004141"/>
    </source>
</evidence>
<feature type="compositionally biased region" description="Low complexity" evidence="9">
    <location>
        <begin position="1"/>
        <end position="17"/>
    </location>
</feature>
<evidence type="ECO:0000256" key="5">
    <source>
        <dbReference type="ARBA" id="ARBA00023136"/>
    </source>
</evidence>
<dbReference type="InterPro" id="IPR020846">
    <property type="entry name" value="MFS_dom"/>
</dbReference>